<dbReference type="InParanoid" id="Q0F3M2"/>
<dbReference type="STRING" id="314344.AL013_03950"/>
<evidence type="ECO:0000256" key="2">
    <source>
        <dbReference type="ARBA" id="ARBA00023002"/>
    </source>
</evidence>
<dbReference type="SUPFAM" id="SSF51735">
    <property type="entry name" value="NAD(P)-binding Rossmann-fold domains"/>
    <property type="match status" value="1"/>
</dbReference>
<dbReference type="Pfam" id="PF00106">
    <property type="entry name" value="adh_short"/>
    <property type="match status" value="1"/>
</dbReference>
<reference evidence="3 4" key="1">
    <citation type="submission" date="2006-09" db="EMBL/GenBank/DDBJ databases">
        <authorList>
            <person name="Emerson D."/>
            <person name="Ferriera S."/>
            <person name="Johnson J."/>
            <person name="Kravitz S."/>
            <person name="Halpern A."/>
            <person name="Remington K."/>
            <person name="Beeson K."/>
            <person name="Tran B."/>
            <person name="Rogers Y.-H."/>
            <person name="Friedman R."/>
            <person name="Venter J.C."/>
        </authorList>
    </citation>
    <scope>NUCLEOTIDE SEQUENCE [LARGE SCALE GENOMIC DNA]</scope>
    <source>
        <strain evidence="3 4">PV-1</strain>
    </source>
</reference>
<dbReference type="eggNOG" id="COG1028">
    <property type="taxonomic scope" value="Bacteria"/>
</dbReference>
<dbReference type="HOGENOM" id="CLU_010194_2_10_0"/>
<dbReference type="EMBL" id="AATS01000001">
    <property type="protein sequence ID" value="EAU55919.1"/>
    <property type="molecule type" value="Genomic_DNA"/>
</dbReference>
<dbReference type="PRINTS" id="PR00081">
    <property type="entry name" value="GDHRDH"/>
</dbReference>
<evidence type="ECO:0000256" key="1">
    <source>
        <dbReference type="ARBA" id="ARBA00006484"/>
    </source>
</evidence>
<organism evidence="3 4">
    <name type="scientific">Mariprofundus ferrooxydans PV-1</name>
    <dbReference type="NCBI Taxonomy" id="314345"/>
    <lineage>
        <taxon>Bacteria</taxon>
        <taxon>Pseudomonadati</taxon>
        <taxon>Pseudomonadota</taxon>
        <taxon>Candidatius Mariprofundia</taxon>
        <taxon>Mariprofundales</taxon>
        <taxon>Mariprofundaceae</taxon>
        <taxon>Mariprofundus</taxon>
    </lineage>
</organism>
<dbReference type="AlphaFoldDB" id="Q0F3M2"/>
<dbReference type="PANTHER" id="PTHR42901:SF1">
    <property type="entry name" value="ALCOHOL DEHYDROGENASE"/>
    <property type="match status" value="1"/>
</dbReference>
<dbReference type="FunCoup" id="Q0F3M2">
    <property type="interactions" value="78"/>
</dbReference>
<accession>Q0F3M2</accession>
<dbReference type="Proteomes" id="UP000005297">
    <property type="component" value="Unassembled WGS sequence"/>
</dbReference>
<protein>
    <submittedName>
        <fullName evidence="3">Short chain dehydrogenase</fullName>
    </submittedName>
</protein>
<comment type="caution">
    <text evidence="3">The sequence shown here is derived from an EMBL/GenBank/DDBJ whole genome shotgun (WGS) entry which is preliminary data.</text>
</comment>
<evidence type="ECO:0000313" key="3">
    <source>
        <dbReference type="EMBL" id="EAU55919.1"/>
    </source>
</evidence>
<dbReference type="PANTHER" id="PTHR42901">
    <property type="entry name" value="ALCOHOL DEHYDROGENASE"/>
    <property type="match status" value="1"/>
</dbReference>
<dbReference type="OrthoDB" id="9790785at2"/>
<dbReference type="InterPro" id="IPR002347">
    <property type="entry name" value="SDR_fam"/>
</dbReference>
<sequence>MTRVINDKSIVMVTGASAGLGRAVCVSLGKMGANVIALARDVDALAKTQDLVEQAGGRCLCVPFDLLEFDAYGKLFLRLKDQIPHLDGLIHCAGSLQYCTPMQYVKTDDFRAMLDIHLTAPNMLTQSMLPLIRRAEEATVVFTSCEMLDNDLPNWHAYGLAKRALGYAAAMWHAEHADKAYRFVTIDPGRMRTALFRRAFMGMDPMEVPGPEQAAEGFLRMLAATADAVNGKSLKLEDALGL</sequence>
<keyword evidence="2" id="KW-0560">Oxidoreductase</keyword>
<keyword evidence="4" id="KW-1185">Reference proteome</keyword>
<comment type="similarity">
    <text evidence="1">Belongs to the short-chain dehydrogenases/reductases (SDR) family.</text>
</comment>
<gene>
    <name evidence="3" type="ORF">SPV1_03843</name>
</gene>
<name>Q0F3M2_9PROT</name>
<dbReference type="InterPro" id="IPR036291">
    <property type="entry name" value="NAD(P)-bd_dom_sf"/>
</dbReference>
<dbReference type="Gene3D" id="3.40.50.720">
    <property type="entry name" value="NAD(P)-binding Rossmann-like Domain"/>
    <property type="match status" value="1"/>
</dbReference>
<evidence type="ECO:0000313" key="4">
    <source>
        <dbReference type="Proteomes" id="UP000005297"/>
    </source>
</evidence>
<proteinExistence type="inferred from homology"/>
<dbReference type="RefSeq" id="WP_009851065.1">
    <property type="nucleotide sequence ID" value="NZ_DS022295.1"/>
</dbReference>
<dbReference type="GO" id="GO:0016491">
    <property type="term" value="F:oxidoreductase activity"/>
    <property type="evidence" value="ECO:0007669"/>
    <property type="project" value="UniProtKB-KW"/>
</dbReference>